<keyword evidence="1" id="KW-0472">Membrane</keyword>
<keyword evidence="1" id="KW-1133">Transmembrane helix</keyword>
<dbReference type="AlphaFoldDB" id="A0A0G3HDJ4"/>
<keyword evidence="3" id="KW-1185">Reference proteome</keyword>
<name>A0A0G3HDJ4_9CORY</name>
<reference evidence="3" key="2">
    <citation type="submission" date="2015-05" db="EMBL/GenBank/DDBJ databases">
        <title>Complete genome sequence of Corynebacterium uterequi DSM 45634, isolated from the uterus of a maiden mare.</title>
        <authorList>
            <person name="Ruckert C."/>
            <person name="Albersmeier A."/>
            <person name="Winkler A."/>
            <person name="Tauch A."/>
        </authorList>
    </citation>
    <scope>NUCLEOTIDE SEQUENCE [LARGE SCALE GENOMIC DNA]</scope>
    <source>
        <strain evidence="3">DSM 45634</strain>
    </source>
</reference>
<evidence type="ECO:0000313" key="2">
    <source>
        <dbReference type="EMBL" id="AKK10770.1"/>
    </source>
</evidence>
<evidence type="ECO:0000256" key="1">
    <source>
        <dbReference type="SAM" id="Phobius"/>
    </source>
</evidence>
<dbReference type="EMBL" id="CP011546">
    <property type="protein sequence ID" value="AKK10770.1"/>
    <property type="molecule type" value="Genomic_DNA"/>
</dbReference>
<protein>
    <submittedName>
        <fullName evidence="2">Uncharacterized protein</fullName>
    </submittedName>
</protein>
<keyword evidence="1" id="KW-0812">Transmembrane</keyword>
<proteinExistence type="predicted"/>
<accession>A0A0G3HDJ4</accession>
<sequence length="103" mass="11172">MTVNDLVLDGYLLVAQGITGPAAPTDGPLGAEFGKASPIGLFVLVVLAVAVICLGWAFHRRHSRFRRRRLFAEARGIDPFDKEAVDAAMAEAGVKDLRKDTFF</sequence>
<dbReference type="OrthoDB" id="4425034at2"/>
<dbReference type="STRING" id="1072256.CUTER_03820"/>
<evidence type="ECO:0000313" key="3">
    <source>
        <dbReference type="Proteomes" id="UP000035548"/>
    </source>
</evidence>
<reference evidence="2 3" key="1">
    <citation type="journal article" date="2015" name="Genome Announc.">
        <title>Virulence Factor Genes Detected in the Complete Genome Sequence of Corynebacterium uterequi DSM 45634, Isolated from the Uterus of a Maiden Mare.</title>
        <authorList>
            <person name="Ruckert C."/>
            <person name="Kriete M."/>
            <person name="Jaenicke S."/>
            <person name="Winkler A."/>
            <person name="Tauch A."/>
        </authorList>
    </citation>
    <scope>NUCLEOTIDE SEQUENCE [LARGE SCALE GENOMIC DNA]</scope>
    <source>
        <strain evidence="2 3">DSM 45634</strain>
    </source>
</reference>
<dbReference type="Proteomes" id="UP000035548">
    <property type="component" value="Chromosome"/>
</dbReference>
<dbReference type="KEGG" id="cut:CUTER_03820"/>
<dbReference type="PATRIC" id="fig|1072256.5.peg.758"/>
<gene>
    <name evidence="2" type="ORF">CUTER_03820</name>
</gene>
<organism evidence="2 3">
    <name type="scientific">Corynebacterium uterequi</name>
    <dbReference type="NCBI Taxonomy" id="1072256"/>
    <lineage>
        <taxon>Bacteria</taxon>
        <taxon>Bacillati</taxon>
        <taxon>Actinomycetota</taxon>
        <taxon>Actinomycetes</taxon>
        <taxon>Mycobacteriales</taxon>
        <taxon>Corynebacteriaceae</taxon>
        <taxon>Corynebacterium</taxon>
    </lineage>
</organism>
<feature type="transmembrane region" description="Helical" evidence="1">
    <location>
        <begin position="39"/>
        <end position="59"/>
    </location>
</feature>